<sequence>MKTQNILHVLRTTPSPTLDEKTFKEAYKNHRDWRKKEHKKFLENLEKLDSFPINGNERLESLKRICSEQEQHIIEARNQSAILYQALKK</sequence>
<comment type="caution">
    <text evidence="1">The sequence shown here is derived from an EMBL/GenBank/DDBJ whole genome shotgun (WGS) entry which is preliminary data.</text>
</comment>
<organism evidence="1 2">
    <name type="scientific">Emticicia soli</name>
    <dbReference type="NCBI Taxonomy" id="2027878"/>
    <lineage>
        <taxon>Bacteria</taxon>
        <taxon>Pseudomonadati</taxon>
        <taxon>Bacteroidota</taxon>
        <taxon>Cytophagia</taxon>
        <taxon>Cytophagales</taxon>
        <taxon>Leadbetterellaceae</taxon>
        <taxon>Emticicia</taxon>
    </lineage>
</organism>
<evidence type="ECO:0000313" key="2">
    <source>
        <dbReference type="Proteomes" id="UP001597510"/>
    </source>
</evidence>
<gene>
    <name evidence="1" type="ORF">ACFSR2_10830</name>
</gene>
<dbReference type="EMBL" id="JBHULC010000009">
    <property type="protein sequence ID" value="MFD2521382.1"/>
    <property type="molecule type" value="Genomic_DNA"/>
</dbReference>
<keyword evidence="2" id="KW-1185">Reference proteome</keyword>
<dbReference type="RefSeq" id="WP_340236967.1">
    <property type="nucleotide sequence ID" value="NZ_JBBEWC010000007.1"/>
</dbReference>
<reference evidence="2" key="1">
    <citation type="journal article" date="2019" name="Int. J. Syst. Evol. Microbiol.">
        <title>The Global Catalogue of Microorganisms (GCM) 10K type strain sequencing project: providing services to taxonomists for standard genome sequencing and annotation.</title>
        <authorList>
            <consortium name="The Broad Institute Genomics Platform"/>
            <consortium name="The Broad Institute Genome Sequencing Center for Infectious Disease"/>
            <person name="Wu L."/>
            <person name="Ma J."/>
        </authorList>
    </citation>
    <scope>NUCLEOTIDE SEQUENCE [LARGE SCALE GENOMIC DNA]</scope>
    <source>
        <strain evidence="2">KCTC 52344</strain>
    </source>
</reference>
<evidence type="ECO:0000313" key="1">
    <source>
        <dbReference type="EMBL" id="MFD2521382.1"/>
    </source>
</evidence>
<protein>
    <submittedName>
        <fullName evidence="1">Uncharacterized protein</fullName>
    </submittedName>
</protein>
<name>A0ABW5J8P7_9BACT</name>
<accession>A0ABW5J8P7</accession>
<proteinExistence type="predicted"/>
<dbReference type="Proteomes" id="UP001597510">
    <property type="component" value="Unassembled WGS sequence"/>
</dbReference>